<gene>
    <name evidence="1" type="ORF">L2E82_11179</name>
</gene>
<comment type="caution">
    <text evidence="1">The sequence shown here is derived from an EMBL/GenBank/DDBJ whole genome shotgun (WGS) entry which is preliminary data.</text>
</comment>
<evidence type="ECO:0000313" key="1">
    <source>
        <dbReference type="EMBL" id="KAI3781174.1"/>
    </source>
</evidence>
<sequence length="78" mass="8782">MAGIVWFQMGIKRIGFVFGKKPISPESDSESQAALLDPFLIEARRIFRILADLLLNPPSNSQNPQIQCPQDKIDCYTC</sequence>
<protein>
    <submittedName>
        <fullName evidence="1">Uncharacterized protein</fullName>
    </submittedName>
</protein>
<reference evidence="1 2" key="2">
    <citation type="journal article" date="2022" name="Mol. Ecol. Resour.">
        <title>The genomes of chicory, endive, great burdock and yacon provide insights into Asteraceae paleo-polyploidization history and plant inulin production.</title>
        <authorList>
            <person name="Fan W."/>
            <person name="Wang S."/>
            <person name="Wang H."/>
            <person name="Wang A."/>
            <person name="Jiang F."/>
            <person name="Liu H."/>
            <person name="Zhao H."/>
            <person name="Xu D."/>
            <person name="Zhang Y."/>
        </authorList>
    </citation>
    <scope>NUCLEOTIDE SEQUENCE [LARGE SCALE GENOMIC DNA]</scope>
    <source>
        <strain evidence="2">cv. Punajuju</strain>
        <tissue evidence="1">Leaves</tissue>
    </source>
</reference>
<dbReference type="Proteomes" id="UP001055811">
    <property type="component" value="Linkage Group LG02"/>
</dbReference>
<organism evidence="1 2">
    <name type="scientific">Cichorium intybus</name>
    <name type="common">Chicory</name>
    <dbReference type="NCBI Taxonomy" id="13427"/>
    <lineage>
        <taxon>Eukaryota</taxon>
        <taxon>Viridiplantae</taxon>
        <taxon>Streptophyta</taxon>
        <taxon>Embryophyta</taxon>
        <taxon>Tracheophyta</taxon>
        <taxon>Spermatophyta</taxon>
        <taxon>Magnoliopsida</taxon>
        <taxon>eudicotyledons</taxon>
        <taxon>Gunneridae</taxon>
        <taxon>Pentapetalae</taxon>
        <taxon>asterids</taxon>
        <taxon>campanulids</taxon>
        <taxon>Asterales</taxon>
        <taxon>Asteraceae</taxon>
        <taxon>Cichorioideae</taxon>
        <taxon>Cichorieae</taxon>
        <taxon>Cichoriinae</taxon>
        <taxon>Cichorium</taxon>
    </lineage>
</organism>
<name>A0ACB9GCL1_CICIN</name>
<proteinExistence type="predicted"/>
<keyword evidence="2" id="KW-1185">Reference proteome</keyword>
<evidence type="ECO:0000313" key="2">
    <source>
        <dbReference type="Proteomes" id="UP001055811"/>
    </source>
</evidence>
<dbReference type="EMBL" id="CM042010">
    <property type="protein sequence ID" value="KAI3781174.1"/>
    <property type="molecule type" value="Genomic_DNA"/>
</dbReference>
<reference evidence="2" key="1">
    <citation type="journal article" date="2022" name="Mol. Ecol. Resour.">
        <title>The genomes of chicory, endive, great burdock and yacon provide insights into Asteraceae palaeo-polyploidization history and plant inulin production.</title>
        <authorList>
            <person name="Fan W."/>
            <person name="Wang S."/>
            <person name="Wang H."/>
            <person name="Wang A."/>
            <person name="Jiang F."/>
            <person name="Liu H."/>
            <person name="Zhao H."/>
            <person name="Xu D."/>
            <person name="Zhang Y."/>
        </authorList>
    </citation>
    <scope>NUCLEOTIDE SEQUENCE [LARGE SCALE GENOMIC DNA]</scope>
    <source>
        <strain evidence="2">cv. Punajuju</strain>
    </source>
</reference>
<accession>A0ACB9GCL1</accession>